<sequence>MGIYTVSHALLPDERAEGIMRSLPVRIGNDVWIGGHAVIMQGVTIGDGAVIGAGSVVTRDIPPRVIAVGNPCRVLRPVTDRDSVREYL</sequence>
<dbReference type="EMBL" id="AJWY01014330">
    <property type="protein sequence ID" value="EKC44068.1"/>
    <property type="molecule type" value="Genomic_DNA"/>
</dbReference>
<dbReference type="PROSITE" id="PS00101">
    <property type="entry name" value="HEXAPEP_TRANSFERASES"/>
    <property type="match status" value="1"/>
</dbReference>
<dbReference type="Pfam" id="PF00132">
    <property type="entry name" value="Hexapep"/>
    <property type="match status" value="1"/>
</dbReference>
<dbReference type="InterPro" id="IPR018357">
    <property type="entry name" value="Hexapep_transf_CS"/>
</dbReference>
<dbReference type="Gene3D" id="2.160.10.10">
    <property type="entry name" value="Hexapeptide repeat proteins"/>
    <property type="match status" value="1"/>
</dbReference>
<name>K1RES6_9ZZZZ</name>
<gene>
    <name evidence="2" type="ORF">LEA_20830</name>
</gene>
<dbReference type="InterPro" id="IPR011004">
    <property type="entry name" value="Trimer_LpxA-like_sf"/>
</dbReference>
<dbReference type="InterPro" id="IPR001451">
    <property type="entry name" value="Hexapep"/>
</dbReference>
<evidence type="ECO:0000313" key="2">
    <source>
        <dbReference type="EMBL" id="EKC44068.1"/>
    </source>
</evidence>
<dbReference type="GO" id="GO:0008870">
    <property type="term" value="F:galactoside O-acetyltransferase activity"/>
    <property type="evidence" value="ECO:0007669"/>
    <property type="project" value="TreeGrafter"/>
</dbReference>
<accession>K1RES6</accession>
<organism evidence="2">
    <name type="scientific">human gut metagenome</name>
    <dbReference type="NCBI Taxonomy" id="408170"/>
    <lineage>
        <taxon>unclassified sequences</taxon>
        <taxon>metagenomes</taxon>
        <taxon>organismal metagenomes</taxon>
    </lineage>
</organism>
<evidence type="ECO:0000256" key="1">
    <source>
        <dbReference type="ARBA" id="ARBA00022679"/>
    </source>
</evidence>
<reference evidence="2" key="1">
    <citation type="journal article" date="2013" name="Environ. Microbiol.">
        <title>Microbiota from the distal guts of lean and obese adolescents exhibit partial functional redundancy besides clear differences in community structure.</title>
        <authorList>
            <person name="Ferrer M."/>
            <person name="Ruiz A."/>
            <person name="Lanza F."/>
            <person name="Haange S.B."/>
            <person name="Oberbach A."/>
            <person name="Till H."/>
            <person name="Bargiela R."/>
            <person name="Campoy C."/>
            <person name="Segura M.T."/>
            <person name="Richter M."/>
            <person name="von Bergen M."/>
            <person name="Seifert J."/>
            <person name="Suarez A."/>
        </authorList>
    </citation>
    <scope>NUCLEOTIDE SEQUENCE</scope>
</reference>
<dbReference type="InterPro" id="IPR039369">
    <property type="entry name" value="LacA-like"/>
</dbReference>
<dbReference type="SUPFAM" id="SSF51161">
    <property type="entry name" value="Trimeric LpxA-like enzymes"/>
    <property type="match status" value="1"/>
</dbReference>
<protein>
    <submittedName>
        <fullName evidence="2">Maltose O-acetyltransferase</fullName>
    </submittedName>
</protein>
<keyword evidence="1 2" id="KW-0808">Transferase</keyword>
<dbReference type="PANTHER" id="PTHR43017:SF1">
    <property type="entry name" value="ACETYLTRANSFERASE YJL218W-RELATED"/>
    <property type="match status" value="1"/>
</dbReference>
<proteinExistence type="predicted"/>
<comment type="caution">
    <text evidence="2">The sequence shown here is derived from an EMBL/GenBank/DDBJ whole genome shotgun (WGS) entry which is preliminary data.</text>
</comment>
<dbReference type="AlphaFoldDB" id="K1RES6"/>
<dbReference type="PANTHER" id="PTHR43017">
    <property type="entry name" value="GALACTOSIDE O-ACETYLTRANSFERASE"/>
    <property type="match status" value="1"/>
</dbReference>